<evidence type="ECO:0000313" key="4">
    <source>
        <dbReference type="EMBL" id="POH63321.1"/>
    </source>
</evidence>
<name>A0A2S3ZBT6_9MICO</name>
<dbReference type="EMBL" id="PPXF01000050">
    <property type="protein sequence ID" value="POH63321.1"/>
    <property type="molecule type" value="Genomic_DNA"/>
</dbReference>
<gene>
    <name evidence="4" type="ORF">C3B59_10865</name>
</gene>
<evidence type="ECO:0000259" key="2">
    <source>
        <dbReference type="PROSITE" id="PS50883"/>
    </source>
</evidence>
<proteinExistence type="predicted"/>
<accession>A0A2S3ZBT6</accession>
<evidence type="ECO:0000256" key="1">
    <source>
        <dbReference type="PROSITE-ProRule" id="PRU00703"/>
    </source>
</evidence>
<dbReference type="InterPro" id="IPR046342">
    <property type="entry name" value="CBS_dom_sf"/>
</dbReference>
<dbReference type="InterPro" id="IPR050706">
    <property type="entry name" value="Cyclic-di-GMP_PDE-like"/>
</dbReference>
<dbReference type="Proteomes" id="UP000237104">
    <property type="component" value="Unassembled WGS sequence"/>
</dbReference>
<dbReference type="InterPro" id="IPR035919">
    <property type="entry name" value="EAL_sf"/>
</dbReference>
<dbReference type="InterPro" id="IPR001633">
    <property type="entry name" value="EAL_dom"/>
</dbReference>
<evidence type="ECO:0000313" key="5">
    <source>
        <dbReference type="Proteomes" id="UP000237104"/>
    </source>
</evidence>
<dbReference type="AlphaFoldDB" id="A0A2S3ZBT6"/>
<evidence type="ECO:0000259" key="3">
    <source>
        <dbReference type="PROSITE" id="PS51371"/>
    </source>
</evidence>
<dbReference type="InterPro" id="IPR000644">
    <property type="entry name" value="CBS_dom"/>
</dbReference>
<feature type="domain" description="EAL" evidence="2">
    <location>
        <begin position="1"/>
        <end position="238"/>
    </location>
</feature>
<dbReference type="PROSITE" id="PS51371">
    <property type="entry name" value="CBS"/>
    <property type="match status" value="1"/>
</dbReference>
<comment type="caution">
    <text evidence="4">The sequence shown here is derived from an EMBL/GenBank/DDBJ whole genome shotgun (WGS) entry which is preliminary data.</text>
</comment>
<dbReference type="OrthoDB" id="23692at2"/>
<dbReference type="PANTHER" id="PTHR33121">
    <property type="entry name" value="CYCLIC DI-GMP PHOSPHODIESTERASE PDEF"/>
    <property type="match status" value="1"/>
</dbReference>
<sequence>MLDAVSAGTGVTAAFQPIVDTARGIVVGFEGLARFEMPAGVGVEDLFAQARAADRSAEIEARCLRVILVERGSVPTNCFITVNVSPHVLGHEAIRQVWREQADLTGVFVELTEQSAIDSAADLEPELDAIRGAGGLIAVDDLGSGYAGLSRLLALKPALIKLDRELIQGIDTDEAKRALVEMIGTFANRIDSWVLAEGIETAAEYEAITALGVPLAQGYYLARPGPAWPELSRHVQPSAPPQPVPIVRDLLDVAPAVESVADASRIFTEHAEVRTVVLIDHHGRPVSVLDSESAHLGVTTGAVRVNLDTPVRDALLRAITRDSTHRYDPLIVTDNAGRYAGIVRLERLITAAVR</sequence>
<dbReference type="CDD" id="cd01948">
    <property type="entry name" value="EAL"/>
    <property type="match status" value="1"/>
</dbReference>
<dbReference type="PROSITE" id="PS50883">
    <property type="entry name" value="EAL"/>
    <property type="match status" value="1"/>
</dbReference>
<dbReference type="Pfam" id="PF00563">
    <property type="entry name" value="EAL"/>
    <property type="match status" value="1"/>
</dbReference>
<dbReference type="PANTHER" id="PTHR33121:SF70">
    <property type="entry name" value="SIGNALING PROTEIN YKOW"/>
    <property type="match status" value="1"/>
</dbReference>
<feature type="domain" description="CBS" evidence="3">
    <location>
        <begin position="298"/>
        <end position="354"/>
    </location>
</feature>
<reference evidence="4 5" key="1">
    <citation type="submission" date="2018-01" db="EMBL/GenBank/DDBJ databases">
        <title>Cryobacterium sp. nov., from glaciers in China.</title>
        <authorList>
            <person name="Liu Q."/>
            <person name="Xin Y.-H."/>
        </authorList>
    </citation>
    <scope>NUCLEOTIDE SEQUENCE [LARGE SCALE GENOMIC DNA]</scope>
    <source>
        <strain evidence="4 5">TMB1-8</strain>
    </source>
</reference>
<dbReference type="GO" id="GO:0071111">
    <property type="term" value="F:cyclic-guanylate-specific phosphodiesterase activity"/>
    <property type="evidence" value="ECO:0007669"/>
    <property type="project" value="InterPro"/>
</dbReference>
<dbReference type="Pfam" id="PF00571">
    <property type="entry name" value="CBS"/>
    <property type="match status" value="1"/>
</dbReference>
<dbReference type="SMART" id="SM00052">
    <property type="entry name" value="EAL"/>
    <property type="match status" value="1"/>
</dbReference>
<dbReference type="SUPFAM" id="SSF141868">
    <property type="entry name" value="EAL domain-like"/>
    <property type="match status" value="1"/>
</dbReference>
<protein>
    <submittedName>
        <fullName evidence="4">EAL domain-containing protein</fullName>
    </submittedName>
</protein>
<dbReference type="Gene3D" id="3.20.20.450">
    <property type="entry name" value="EAL domain"/>
    <property type="match status" value="1"/>
</dbReference>
<dbReference type="SUPFAM" id="SSF54631">
    <property type="entry name" value="CBS-domain pair"/>
    <property type="match status" value="1"/>
</dbReference>
<keyword evidence="1" id="KW-0129">CBS domain</keyword>
<organism evidence="4 5">
    <name type="scientific">Cryobacterium zongtaii</name>
    <dbReference type="NCBI Taxonomy" id="1259217"/>
    <lineage>
        <taxon>Bacteria</taxon>
        <taxon>Bacillati</taxon>
        <taxon>Actinomycetota</taxon>
        <taxon>Actinomycetes</taxon>
        <taxon>Micrococcales</taxon>
        <taxon>Microbacteriaceae</taxon>
        <taxon>Cryobacterium</taxon>
    </lineage>
</organism>